<dbReference type="Gene3D" id="3.40.20.10">
    <property type="entry name" value="Severin"/>
    <property type="match status" value="1"/>
</dbReference>
<dbReference type="GO" id="GO:0048812">
    <property type="term" value="P:neuron projection morphogenesis"/>
    <property type="evidence" value="ECO:0007669"/>
    <property type="project" value="TreeGrafter"/>
</dbReference>
<feature type="compositionally biased region" description="Low complexity" evidence="9">
    <location>
        <begin position="255"/>
        <end position="276"/>
    </location>
</feature>
<dbReference type="Pfam" id="PF14604">
    <property type="entry name" value="SH3_9"/>
    <property type="match status" value="1"/>
</dbReference>
<dbReference type="SMART" id="SM00326">
    <property type="entry name" value="SH3"/>
    <property type="match status" value="1"/>
</dbReference>
<accession>A0AAN8GC93</accession>
<dbReference type="GO" id="GO:0030027">
    <property type="term" value="C:lamellipodium"/>
    <property type="evidence" value="ECO:0007669"/>
    <property type="project" value="TreeGrafter"/>
</dbReference>
<evidence type="ECO:0000256" key="3">
    <source>
        <dbReference type="ARBA" id="ARBA00022443"/>
    </source>
</evidence>
<gene>
    <name evidence="12" type="ORF">GCK32_009354</name>
</gene>
<dbReference type="PROSITE" id="PS50002">
    <property type="entry name" value="SH3"/>
    <property type="match status" value="1"/>
</dbReference>
<feature type="compositionally biased region" description="Low complexity" evidence="9">
    <location>
        <begin position="219"/>
        <end position="234"/>
    </location>
</feature>
<dbReference type="SUPFAM" id="SSF50044">
    <property type="entry name" value="SH3-domain"/>
    <property type="match status" value="1"/>
</dbReference>
<dbReference type="CDD" id="cd11960">
    <property type="entry name" value="SH3_Abp1_eu"/>
    <property type="match status" value="1"/>
</dbReference>
<evidence type="ECO:0000256" key="7">
    <source>
        <dbReference type="ARBA" id="ARBA00023212"/>
    </source>
</evidence>
<comment type="similarity">
    <text evidence="2">Belongs to the ABP1 family.</text>
</comment>
<dbReference type="SMART" id="SM00102">
    <property type="entry name" value="ADF"/>
    <property type="match status" value="1"/>
</dbReference>
<evidence type="ECO:0000256" key="4">
    <source>
        <dbReference type="ARBA" id="ARBA00022490"/>
    </source>
</evidence>
<dbReference type="InterPro" id="IPR029006">
    <property type="entry name" value="ADF-H/Gelsolin-like_dom_sf"/>
</dbReference>
<name>A0AAN8GC93_TRICO</name>
<dbReference type="GO" id="GO:0045773">
    <property type="term" value="P:positive regulation of axon extension"/>
    <property type="evidence" value="ECO:0007669"/>
    <property type="project" value="TreeGrafter"/>
</dbReference>
<dbReference type="InterPro" id="IPR035717">
    <property type="entry name" value="Drebrin-like_SH3"/>
</dbReference>
<evidence type="ECO:0000256" key="9">
    <source>
        <dbReference type="SAM" id="MobiDB-lite"/>
    </source>
</evidence>
<dbReference type="SUPFAM" id="SSF55753">
    <property type="entry name" value="Actin depolymerizing proteins"/>
    <property type="match status" value="1"/>
</dbReference>
<keyword evidence="6" id="KW-0009">Actin-binding</keyword>
<keyword evidence="7" id="KW-0206">Cytoskeleton</keyword>
<dbReference type="GO" id="GO:0045211">
    <property type="term" value="C:postsynaptic membrane"/>
    <property type="evidence" value="ECO:0007669"/>
    <property type="project" value="TreeGrafter"/>
</dbReference>
<feature type="domain" description="SH3" evidence="10">
    <location>
        <begin position="294"/>
        <end position="352"/>
    </location>
</feature>
<evidence type="ECO:0000313" key="13">
    <source>
        <dbReference type="Proteomes" id="UP001331761"/>
    </source>
</evidence>
<keyword evidence="3 8" id="KW-0728">SH3 domain</keyword>
<evidence type="ECO:0000256" key="8">
    <source>
        <dbReference type="PROSITE-ProRule" id="PRU00192"/>
    </source>
</evidence>
<dbReference type="PANTHER" id="PTHR10829">
    <property type="entry name" value="CORTACTIN AND DREBRIN"/>
    <property type="match status" value="1"/>
</dbReference>
<comment type="subcellular location">
    <subcellularLocation>
        <location evidence="1">Cytoplasm</location>
        <location evidence="1">Cytoskeleton</location>
    </subcellularLocation>
</comment>
<evidence type="ECO:0000313" key="12">
    <source>
        <dbReference type="EMBL" id="KAK5986368.1"/>
    </source>
</evidence>
<evidence type="ECO:0000256" key="1">
    <source>
        <dbReference type="ARBA" id="ARBA00004245"/>
    </source>
</evidence>
<organism evidence="12 13">
    <name type="scientific">Trichostrongylus colubriformis</name>
    <name type="common">Black scour worm</name>
    <dbReference type="NCBI Taxonomy" id="6319"/>
    <lineage>
        <taxon>Eukaryota</taxon>
        <taxon>Metazoa</taxon>
        <taxon>Ecdysozoa</taxon>
        <taxon>Nematoda</taxon>
        <taxon>Chromadorea</taxon>
        <taxon>Rhabditida</taxon>
        <taxon>Rhabditina</taxon>
        <taxon>Rhabditomorpha</taxon>
        <taxon>Strongyloidea</taxon>
        <taxon>Trichostrongylidae</taxon>
        <taxon>Trichostrongylus</taxon>
    </lineage>
</organism>
<feature type="compositionally biased region" description="Polar residues" evidence="9">
    <location>
        <begin position="161"/>
        <end position="172"/>
    </location>
</feature>
<protein>
    <submittedName>
        <fullName evidence="12">SH3 domain-containing protein</fullName>
    </submittedName>
</protein>
<dbReference type="GO" id="GO:0030833">
    <property type="term" value="P:regulation of actin filament polymerization"/>
    <property type="evidence" value="ECO:0007669"/>
    <property type="project" value="TreeGrafter"/>
</dbReference>
<dbReference type="GO" id="GO:0030427">
    <property type="term" value="C:site of polarized growth"/>
    <property type="evidence" value="ECO:0007669"/>
    <property type="project" value="TreeGrafter"/>
</dbReference>
<feature type="region of interest" description="Disordered" evidence="9">
    <location>
        <begin position="219"/>
        <end position="290"/>
    </location>
</feature>
<evidence type="ECO:0000256" key="5">
    <source>
        <dbReference type="ARBA" id="ARBA00023054"/>
    </source>
</evidence>
<dbReference type="GO" id="GO:0014069">
    <property type="term" value="C:postsynaptic density"/>
    <property type="evidence" value="ECO:0007669"/>
    <property type="project" value="TreeGrafter"/>
</dbReference>
<dbReference type="GO" id="GO:0005884">
    <property type="term" value="C:actin filament"/>
    <property type="evidence" value="ECO:0007669"/>
    <property type="project" value="TreeGrafter"/>
</dbReference>
<dbReference type="Gene3D" id="2.30.30.40">
    <property type="entry name" value="SH3 Domains"/>
    <property type="match status" value="1"/>
</dbReference>
<comment type="caution">
    <text evidence="12">The sequence shown here is derived from an EMBL/GenBank/DDBJ whole genome shotgun (WGS) entry which is preliminary data.</text>
</comment>
<dbReference type="PANTHER" id="PTHR10829:SF25">
    <property type="entry name" value="DREBRIN-LIKE PROTEIN"/>
    <property type="match status" value="1"/>
</dbReference>
<dbReference type="Proteomes" id="UP001331761">
    <property type="component" value="Unassembled WGS sequence"/>
</dbReference>
<dbReference type="GO" id="GO:0051015">
    <property type="term" value="F:actin filament binding"/>
    <property type="evidence" value="ECO:0007669"/>
    <property type="project" value="TreeGrafter"/>
</dbReference>
<dbReference type="InterPro" id="IPR036028">
    <property type="entry name" value="SH3-like_dom_sf"/>
</dbReference>
<dbReference type="FunFam" id="2.30.30.40:FF:000046">
    <property type="entry name" value="Drebrin-like protein isoform B"/>
    <property type="match status" value="1"/>
</dbReference>
<dbReference type="AlphaFoldDB" id="A0AAN8GC93"/>
<evidence type="ECO:0000259" key="11">
    <source>
        <dbReference type="PROSITE" id="PS51263"/>
    </source>
</evidence>
<dbReference type="GO" id="GO:0030425">
    <property type="term" value="C:dendrite"/>
    <property type="evidence" value="ECO:0007669"/>
    <property type="project" value="TreeGrafter"/>
</dbReference>
<feature type="domain" description="ADF-H" evidence="11">
    <location>
        <begin position="4"/>
        <end position="133"/>
    </location>
</feature>
<dbReference type="GO" id="GO:0098974">
    <property type="term" value="P:postsynaptic actin cytoskeleton organization"/>
    <property type="evidence" value="ECO:0007669"/>
    <property type="project" value="TreeGrafter"/>
</dbReference>
<dbReference type="PROSITE" id="PS51263">
    <property type="entry name" value="ADF_H"/>
    <property type="match status" value="1"/>
</dbReference>
<evidence type="ECO:0000256" key="2">
    <source>
        <dbReference type="ARBA" id="ARBA00011039"/>
    </source>
</evidence>
<dbReference type="EMBL" id="WIXE01000667">
    <property type="protein sequence ID" value="KAK5986368.1"/>
    <property type="molecule type" value="Genomic_DNA"/>
</dbReference>
<reference evidence="12 13" key="1">
    <citation type="submission" date="2019-10" db="EMBL/GenBank/DDBJ databases">
        <title>Assembly and Annotation for the nematode Trichostrongylus colubriformis.</title>
        <authorList>
            <person name="Martin J."/>
        </authorList>
    </citation>
    <scope>NUCLEOTIDE SEQUENCE [LARGE SCALE GENOMIC DNA]</scope>
    <source>
        <strain evidence="12">G859</strain>
        <tissue evidence="12">Whole worm</tissue>
    </source>
</reference>
<proteinExistence type="inferred from homology"/>
<sequence length="352" mass="38417">MTLNFQKHGAALQSAYDRVVSSKSNEEWVIFDYEGTSNVLKIGDEGEYGLEEFATSFNSGRLQYGVIGVRLSKNAMTKIVLVHWQGEGVPSARVASTTSHIDAVRRFLKMVHVTIYARNEIDVEPDVIRREVAKLPATASSIGQYQGDNDVERHTQPQRRVVNSPNKLNSNRMEMFEKKEQSAPVPTNAFPHHDKKVQSPLPAISSTFSSSVAASSLHNSTSSSFSAAPSPNDSGYEAGASDSPRESDTAPRTYVSTQSSSGSITSSKSVSKQPSPAAHQSAAKVPQYEEPPCEQGLRAIALWDYQAADSTEISFDPDDIITEIDQVDPGWWRGRGPNGHIGLFPANYVSLL</sequence>
<feature type="region of interest" description="Disordered" evidence="9">
    <location>
        <begin position="140"/>
        <end position="200"/>
    </location>
</feature>
<dbReference type="PRINTS" id="PR00452">
    <property type="entry name" value="SH3DOMAIN"/>
</dbReference>
<keyword evidence="5" id="KW-0175">Coiled coil</keyword>
<evidence type="ECO:0000259" key="10">
    <source>
        <dbReference type="PROSITE" id="PS50002"/>
    </source>
</evidence>
<evidence type="ECO:0000256" key="6">
    <source>
        <dbReference type="ARBA" id="ARBA00023203"/>
    </source>
</evidence>
<dbReference type="Pfam" id="PF00241">
    <property type="entry name" value="Cofilin_ADF"/>
    <property type="match status" value="1"/>
</dbReference>
<dbReference type="GO" id="GO:0030864">
    <property type="term" value="C:cortical actin cytoskeleton"/>
    <property type="evidence" value="ECO:0007669"/>
    <property type="project" value="TreeGrafter"/>
</dbReference>
<dbReference type="InterPro" id="IPR001452">
    <property type="entry name" value="SH3_domain"/>
</dbReference>
<dbReference type="InterPro" id="IPR002108">
    <property type="entry name" value="ADF-H"/>
</dbReference>
<dbReference type="CDD" id="cd11281">
    <property type="entry name" value="ADF_drebrin_like"/>
    <property type="match status" value="1"/>
</dbReference>
<keyword evidence="13" id="KW-1185">Reference proteome</keyword>
<keyword evidence="4" id="KW-0963">Cytoplasm</keyword>